<accession>A0A1G6S9F2</accession>
<dbReference type="Gene3D" id="3.40.470.10">
    <property type="entry name" value="Uracil-DNA glycosylase-like domain"/>
    <property type="match status" value="1"/>
</dbReference>
<proteinExistence type="predicted"/>
<keyword evidence="2" id="KW-1185">Reference proteome</keyword>
<name>A0A1G6S9F2_9BACT</name>
<organism evidence="1 2">
    <name type="scientific">Algoriphagus faecimaris</name>
    <dbReference type="NCBI Taxonomy" id="686796"/>
    <lineage>
        <taxon>Bacteria</taxon>
        <taxon>Pseudomonadati</taxon>
        <taxon>Bacteroidota</taxon>
        <taxon>Cytophagia</taxon>
        <taxon>Cytophagales</taxon>
        <taxon>Cyclobacteriaceae</taxon>
        <taxon>Algoriphagus</taxon>
    </lineage>
</organism>
<sequence length="211" mass="25047">MACEHKFYDYLHLKALYFEPKTLIIGTFNPEWPIDNHAEWFYGRTGNNYFWDVLPRMFNTEGLRHAGPVEWKNFCHQQKVVITDLIASIEDADEHNPHHLEVIGEFMDAEFANVFNEFERTGIIGLLQQHPTISAVYFTRQEGVELFDVEINEVIAYCHQNDIYFSHLLTPSKNARFQMRGWEPQDPNMARTLPNFIYEKWCDNWNQNINQ</sequence>
<evidence type="ECO:0000313" key="2">
    <source>
        <dbReference type="Proteomes" id="UP000199060"/>
    </source>
</evidence>
<dbReference type="Proteomes" id="UP000199060">
    <property type="component" value="Unassembled WGS sequence"/>
</dbReference>
<reference evidence="2" key="1">
    <citation type="submission" date="2016-10" db="EMBL/GenBank/DDBJ databases">
        <authorList>
            <person name="Varghese N."/>
            <person name="Submissions S."/>
        </authorList>
    </citation>
    <scope>NUCLEOTIDE SEQUENCE [LARGE SCALE GENOMIC DNA]</scope>
    <source>
        <strain evidence="2">DSM 23095</strain>
    </source>
</reference>
<dbReference type="STRING" id="686796.SAMN04488104_101617"/>
<dbReference type="InterPro" id="IPR036895">
    <property type="entry name" value="Uracil-DNA_glycosylase-like_sf"/>
</dbReference>
<dbReference type="RefSeq" id="WP_087939358.1">
    <property type="nucleotide sequence ID" value="NZ_FNAC01000016.1"/>
</dbReference>
<dbReference type="EMBL" id="FNAC01000016">
    <property type="protein sequence ID" value="SDD13570.1"/>
    <property type="molecule type" value="Genomic_DNA"/>
</dbReference>
<dbReference type="OrthoDB" id="9799921at2"/>
<protein>
    <recommendedName>
        <fullName evidence="3">G/U mismatch-specific uracil-DNA glycosylase</fullName>
    </recommendedName>
</protein>
<evidence type="ECO:0000313" key="1">
    <source>
        <dbReference type="EMBL" id="SDD13570.1"/>
    </source>
</evidence>
<dbReference type="AlphaFoldDB" id="A0A1G6S9F2"/>
<gene>
    <name evidence="1" type="ORF">SAMN04488104_101617</name>
</gene>
<evidence type="ECO:0008006" key="3">
    <source>
        <dbReference type="Google" id="ProtNLM"/>
    </source>
</evidence>